<dbReference type="GO" id="GO:0001508">
    <property type="term" value="P:action potential"/>
    <property type="evidence" value="ECO:0007669"/>
    <property type="project" value="TreeGrafter"/>
</dbReference>
<evidence type="ECO:0000256" key="4">
    <source>
        <dbReference type="ARBA" id="ARBA00022989"/>
    </source>
</evidence>
<evidence type="ECO:0000313" key="9">
    <source>
        <dbReference type="Ensembl" id="ENSBJAP00000010436.1"/>
    </source>
</evidence>
<dbReference type="FunFam" id="3.30.710.10:FF:000020">
    <property type="entry name" value="Potassium voltage-gated channel protein Shaw"/>
    <property type="match status" value="1"/>
</dbReference>
<name>A0A8C0B1N0_9AVES</name>
<dbReference type="GO" id="GO:0032809">
    <property type="term" value="C:neuronal cell body membrane"/>
    <property type="evidence" value="ECO:0007669"/>
    <property type="project" value="TreeGrafter"/>
</dbReference>
<evidence type="ECO:0000256" key="3">
    <source>
        <dbReference type="ARBA" id="ARBA00022692"/>
    </source>
</evidence>
<dbReference type="PRINTS" id="PR01498">
    <property type="entry name" value="SHAWCHANNEL"/>
</dbReference>
<dbReference type="GO" id="GO:0005251">
    <property type="term" value="F:delayed rectifier potassium channel activity"/>
    <property type="evidence" value="ECO:0007669"/>
    <property type="project" value="TreeGrafter"/>
</dbReference>
<evidence type="ECO:0000259" key="8">
    <source>
        <dbReference type="SMART" id="SM00225"/>
    </source>
</evidence>
<dbReference type="AlphaFoldDB" id="A0A8C0B1N0"/>
<keyword evidence="6" id="KW-0472">Membrane</keyword>
<feature type="domain" description="BTB" evidence="8">
    <location>
        <begin position="5"/>
        <end position="108"/>
    </location>
</feature>
<keyword evidence="4" id="KW-1133">Transmembrane helix</keyword>
<reference evidence="9" key="2">
    <citation type="submission" date="2025-09" db="UniProtKB">
        <authorList>
            <consortium name="Ensembl"/>
        </authorList>
    </citation>
    <scope>IDENTIFICATION</scope>
</reference>
<dbReference type="Gene3D" id="3.30.710.10">
    <property type="entry name" value="Potassium Channel Kv1.1, Chain A"/>
    <property type="match status" value="1"/>
</dbReference>
<proteinExistence type="predicted"/>
<sequence length="266" mass="30847">MSSKEKIILNIGGVRYETYSSTLRTFPGTKLCSLTEPHAPSIYDYDPTTKEFFFDRSAEIFSYVLNYYRTKHFHCPINTCRSVLEEELTFWEINETQLASCCWLKLNNKEVHPEEFNIWDENEQTDDQCLIVQTERRDFSWRTRWQPKIWSIFEKPFSSFSAKVILYVETDIACVLWDYWNGSMKNANGFIALINTSFSFLVPVLCTKCMPPASLKCQACRATSTSQRLQRMFSVLLVFLEPTFSAEEALSVSLSVLLQLSDISPS</sequence>
<dbReference type="InterPro" id="IPR028325">
    <property type="entry name" value="VG_K_chnl"/>
</dbReference>
<keyword evidence="7" id="KW-0407">Ion channel</keyword>
<dbReference type="Ensembl" id="ENSBJAT00000010734.1">
    <property type="protein sequence ID" value="ENSBJAP00000010436.1"/>
    <property type="gene ID" value="ENSBJAG00000007111.1"/>
</dbReference>
<evidence type="ECO:0000256" key="6">
    <source>
        <dbReference type="ARBA" id="ARBA00023136"/>
    </source>
</evidence>
<dbReference type="GO" id="GO:0008076">
    <property type="term" value="C:voltage-gated potassium channel complex"/>
    <property type="evidence" value="ECO:0007669"/>
    <property type="project" value="InterPro"/>
</dbReference>
<accession>A0A8C0B1N0</accession>
<dbReference type="InterPro" id="IPR003131">
    <property type="entry name" value="T1-type_BTB"/>
</dbReference>
<dbReference type="GO" id="GO:0032590">
    <property type="term" value="C:dendrite membrane"/>
    <property type="evidence" value="ECO:0007669"/>
    <property type="project" value="TreeGrafter"/>
</dbReference>
<keyword evidence="2" id="KW-0813">Transport</keyword>
<evidence type="ECO:0000256" key="1">
    <source>
        <dbReference type="ARBA" id="ARBA00004141"/>
    </source>
</evidence>
<reference evidence="9" key="1">
    <citation type="submission" date="2025-08" db="UniProtKB">
        <authorList>
            <consortium name="Ensembl"/>
        </authorList>
    </citation>
    <scope>IDENTIFICATION</scope>
</reference>
<dbReference type="InterPro" id="IPR011333">
    <property type="entry name" value="SKP1/BTB/POZ_sf"/>
</dbReference>
<organism evidence="9 10">
    <name type="scientific">Buteo japonicus</name>
    <dbReference type="NCBI Taxonomy" id="224669"/>
    <lineage>
        <taxon>Eukaryota</taxon>
        <taxon>Metazoa</taxon>
        <taxon>Chordata</taxon>
        <taxon>Craniata</taxon>
        <taxon>Vertebrata</taxon>
        <taxon>Euteleostomi</taxon>
        <taxon>Archelosauria</taxon>
        <taxon>Archosauria</taxon>
        <taxon>Dinosauria</taxon>
        <taxon>Saurischia</taxon>
        <taxon>Theropoda</taxon>
        <taxon>Coelurosauria</taxon>
        <taxon>Aves</taxon>
        <taxon>Neognathae</taxon>
        <taxon>Neoaves</taxon>
        <taxon>Telluraves</taxon>
        <taxon>Accipitrimorphae</taxon>
        <taxon>Accipitriformes</taxon>
        <taxon>Accipitridae</taxon>
        <taxon>Accipitrinae</taxon>
        <taxon>Buteo</taxon>
    </lineage>
</organism>
<evidence type="ECO:0000313" key="10">
    <source>
        <dbReference type="Proteomes" id="UP000694555"/>
    </source>
</evidence>
<evidence type="ECO:0000256" key="5">
    <source>
        <dbReference type="ARBA" id="ARBA00023065"/>
    </source>
</evidence>
<keyword evidence="10" id="KW-1185">Reference proteome</keyword>
<dbReference type="Pfam" id="PF02214">
    <property type="entry name" value="BTB_2"/>
    <property type="match status" value="1"/>
</dbReference>
<evidence type="ECO:0000256" key="7">
    <source>
        <dbReference type="ARBA" id="ARBA00023303"/>
    </source>
</evidence>
<dbReference type="SMART" id="SM00225">
    <property type="entry name" value="BTB"/>
    <property type="match status" value="1"/>
</dbReference>
<dbReference type="PANTHER" id="PTHR11537">
    <property type="entry name" value="VOLTAGE-GATED POTASSIUM CHANNEL"/>
    <property type="match status" value="1"/>
</dbReference>
<comment type="subcellular location">
    <subcellularLocation>
        <location evidence="1">Membrane</location>
        <topology evidence="1">Multi-pass membrane protein</topology>
    </subcellularLocation>
</comment>
<dbReference type="GO" id="GO:0045211">
    <property type="term" value="C:postsynaptic membrane"/>
    <property type="evidence" value="ECO:0007669"/>
    <property type="project" value="TreeGrafter"/>
</dbReference>
<dbReference type="InterPro" id="IPR003974">
    <property type="entry name" value="K_chnl_volt-dep_Kv3"/>
</dbReference>
<dbReference type="GO" id="GO:0043679">
    <property type="term" value="C:axon terminus"/>
    <property type="evidence" value="ECO:0007669"/>
    <property type="project" value="TreeGrafter"/>
</dbReference>
<dbReference type="SUPFAM" id="SSF54695">
    <property type="entry name" value="POZ domain"/>
    <property type="match status" value="1"/>
</dbReference>
<protein>
    <recommendedName>
        <fullName evidence="8">BTB domain-containing protein</fullName>
    </recommendedName>
</protein>
<dbReference type="GO" id="GO:0051260">
    <property type="term" value="P:protein homooligomerization"/>
    <property type="evidence" value="ECO:0007669"/>
    <property type="project" value="InterPro"/>
</dbReference>
<dbReference type="Proteomes" id="UP000694555">
    <property type="component" value="Unplaced"/>
</dbReference>
<evidence type="ECO:0000256" key="2">
    <source>
        <dbReference type="ARBA" id="ARBA00022448"/>
    </source>
</evidence>
<dbReference type="InterPro" id="IPR000210">
    <property type="entry name" value="BTB/POZ_dom"/>
</dbReference>
<dbReference type="GO" id="GO:0042734">
    <property type="term" value="C:presynaptic membrane"/>
    <property type="evidence" value="ECO:0007669"/>
    <property type="project" value="TreeGrafter"/>
</dbReference>
<keyword evidence="5" id="KW-0406">Ion transport</keyword>
<keyword evidence="3" id="KW-0812">Transmembrane</keyword>
<dbReference type="PANTHER" id="PTHR11537:SF235">
    <property type="entry name" value="POTASSIUM VOLTAGE-GATED CHANNEL SUBFAMILY C MEMBER 1-LIKE"/>
    <property type="match status" value="1"/>
</dbReference>